<evidence type="ECO:0000313" key="9">
    <source>
        <dbReference type="EMBL" id="KAK8950627.1"/>
    </source>
</evidence>
<evidence type="ECO:0000256" key="7">
    <source>
        <dbReference type="SAM" id="MobiDB-lite"/>
    </source>
</evidence>
<protein>
    <recommendedName>
        <fullName evidence="6">Transcription initiation factor TFIID subunit 13</fullName>
    </recommendedName>
</protein>
<gene>
    <name evidence="9" type="ORF">KSP40_PGU021767</name>
</gene>
<keyword evidence="4" id="KW-0539">Nucleus</keyword>
<keyword evidence="8" id="KW-0732">Signal</keyword>
<comment type="subcellular location">
    <subcellularLocation>
        <location evidence="1">Nucleus</location>
    </subcellularLocation>
</comment>
<feature type="region of interest" description="Disordered" evidence="7">
    <location>
        <begin position="118"/>
        <end position="138"/>
    </location>
</feature>
<evidence type="ECO:0000256" key="3">
    <source>
        <dbReference type="ARBA" id="ARBA00023163"/>
    </source>
</evidence>
<evidence type="ECO:0000256" key="2">
    <source>
        <dbReference type="ARBA" id="ARBA00023015"/>
    </source>
</evidence>
<dbReference type="Gene3D" id="1.10.20.10">
    <property type="entry name" value="Histone, subunit A"/>
    <property type="match status" value="1"/>
</dbReference>
<feature type="compositionally biased region" description="Basic and acidic residues" evidence="7">
    <location>
        <begin position="124"/>
        <end position="138"/>
    </location>
</feature>
<comment type="similarity">
    <text evidence="5">Belongs to the TAF13 family.</text>
</comment>
<evidence type="ECO:0000256" key="4">
    <source>
        <dbReference type="ARBA" id="ARBA00023242"/>
    </source>
</evidence>
<keyword evidence="3" id="KW-0804">Transcription</keyword>
<dbReference type="Pfam" id="PF02269">
    <property type="entry name" value="TFIID-18kDa"/>
    <property type="match status" value="1"/>
</dbReference>
<proteinExistence type="inferred from homology"/>
<dbReference type="Proteomes" id="UP001412067">
    <property type="component" value="Unassembled WGS sequence"/>
</dbReference>
<name>A0ABR2LUU6_9ASPA</name>
<evidence type="ECO:0000256" key="6">
    <source>
        <dbReference type="ARBA" id="ARBA00040136"/>
    </source>
</evidence>
<evidence type="ECO:0000256" key="5">
    <source>
        <dbReference type="ARBA" id="ARBA00038392"/>
    </source>
</evidence>
<keyword evidence="2" id="KW-0805">Transcription regulation</keyword>
<comment type="caution">
    <text evidence="9">The sequence shown here is derived from an EMBL/GenBank/DDBJ whole genome shotgun (WGS) entry which is preliminary data.</text>
</comment>
<dbReference type="InterPro" id="IPR003195">
    <property type="entry name" value="TFIID_TAF13"/>
</dbReference>
<dbReference type="PANTHER" id="PTHR11380:SF5">
    <property type="entry name" value="TRANSCRIPTION INITIATION FACTOR TFIID SUBUNIT 13"/>
    <property type="match status" value="1"/>
</dbReference>
<evidence type="ECO:0000256" key="1">
    <source>
        <dbReference type="ARBA" id="ARBA00004123"/>
    </source>
</evidence>
<dbReference type="PANTHER" id="PTHR11380">
    <property type="entry name" value="TRANSCRIPTION INITIATION FACTOR TFIID/SUPT3-RELATED"/>
    <property type="match status" value="1"/>
</dbReference>
<dbReference type="EMBL" id="JBBWWR010000015">
    <property type="protein sequence ID" value="KAK8950627.1"/>
    <property type="molecule type" value="Genomic_DNA"/>
</dbReference>
<dbReference type="InterPro" id="IPR009072">
    <property type="entry name" value="Histone-fold"/>
</dbReference>
<organism evidence="9 10">
    <name type="scientific">Platanthera guangdongensis</name>
    <dbReference type="NCBI Taxonomy" id="2320717"/>
    <lineage>
        <taxon>Eukaryota</taxon>
        <taxon>Viridiplantae</taxon>
        <taxon>Streptophyta</taxon>
        <taxon>Embryophyta</taxon>
        <taxon>Tracheophyta</taxon>
        <taxon>Spermatophyta</taxon>
        <taxon>Magnoliopsida</taxon>
        <taxon>Liliopsida</taxon>
        <taxon>Asparagales</taxon>
        <taxon>Orchidaceae</taxon>
        <taxon>Orchidoideae</taxon>
        <taxon>Orchideae</taxon>
        <taxon>Orchidinae</taxon>
        <taxon>Platanthera</taxon>
    </lineage>
</organism>
<evidence type="ECO:0000313" key="10">
    <source>
        <dbReference type="Proteomes" id="UP001412067"/>
    </source>
</evidence>
<feature type="signal peptide" evidence="8">
    <location>
        <begin position="1"/>
        <end position="21"/>
    </location>
</feature>
<reference evidence="9 10" key="1">
    <citation type="journal article" date="2022" name="Nat. Plants">
        <title>Genomes of leafy and leafless Platanthera orchids illuminate the evolution of mycoheterotrophy.</title>
        <authorList>
            <person name="Li M.H."/>
            <person name="Liu K.W."/>
            <person name="Li Z."/>
            <person name="Lu H.C."/>
            <person name="Ye Q.L."/>
            <person name="Zhang D."/>
            <person name="Wang J.Y."/>
            <person name="Li Y.F."/>
            <person name="Zhong Z.M."/>
            <person name="Liu X."/>
            <person name="Yu X."/>
            <person name="Liu D.K."/>
            <person name="Tu X.D."/>
            <person name="Liu B."/>
            <person name="Hao Y."/>
            <person name="Liao X.Y."/>
            <person name="Jiang Y.T."/>
            <person name="Sun W.H."/>
            <person name="Chen J."/>
            <person name="Chen Y.Q."/>
            <person name="Ai Y."/>
            <person name="Zhai J.W."/>
            <person name="Wu S.S."/>
            <person name="Zhou Z."/>
            <person name="Hsiao Y.Y."/>
            <person name="Wu W.L."/>
            <person name="Chen Y.Y."/>
            <person name="Lin Y.F."/>
            <person name="Hsu J.L."/>
            <person name="Li C.Y."/>
            <person name="Wang Z.W."/>
            <person name="Zhao X."/>
            <person name="Zhong W.Y."/>
            <person name="Ma X.K."/>
            <person name="Ma L."/>
            <person name="Huang J."/>
            <person name="Chen G.Z."/>
            <person name="Huang M.Z."/>
            <person name="Huang L."/>
            <person name="Peng D.H."/>
            <person name="Luo Y.B."/>
            <person name="Zou S.Q."/>
            <person name="Chen S.P."/>
            <person name="Lan S."/>
            <person name="Tsai W.C."/>
            <person name="Van de Peer Y."/>
            <person name="Liu Z.J."/>
        </authorList>
    </citation>
    <scope>NUCLEOTIDE SEQUENCE [LARGE SCALE GENOMIC DNA]</scope>
    <source>
        <strain evidence="9">Lor288</strain>
    </source>
</reference>
<feature type="chain" id="PRO_5046734525" description="Transcription initiation factor TFIID subunit 13" evidence="8">
    <location>
        <begin position="22"/>
        <end position="215"/>
    </location>
</feature>
<sequence length="215" mass="24551">MRATWMISPVVLLCLTRPSRLMSYSIYSKNRHPLPESVALLEDIVVEYVTDLNQACRSQSLKKPNEKNVVKQELQSEKIDTGTCHCWKLSLLERMVLEKRNGAGTSCLDRRSLMNGAESARTSRLRDNEHDWERKQDPTKGIMSGYGIVSAGGIVHKAQDISSRRGKLLTEDFLYLIRKDPPKLRRSTELLSMNEELKQARKAFEVDEEKLASTD</sequence>
<accession>A0ABR2LUU6</accession>
<keyword evidence="10" id="KW-1185">Reference proteome</keyword>
<evidence type="ECO:0000256" key="8">
    <source>
        <dbReference type="SAM" id="SignalP"/>
    </source>
</evidence>